<evidence type="ECO:0000313" key="2">
    <source>
        <dbReference type="Proteomes" id="UP000231021"/>
    </source>
</evidence>
<dbReference type="EMBL" id="PCTB01000078">
    <property type="protein sequence ID" value="PIP62469.1"/>
    <property type="molecule type" value="Genomic_DNA"/>
</dbReference>
<dbReference type="Proteomes" id="UP000231021">
    <property type="component" value="Unassembled WGS sequence"/>
</dbReference>
<comment type="caution">
    <text evidence="1">The sequence shown here is derived from an EMBL/GenBank/DDBJ whole genome shotgun (WGS) entry which is preliminary data.</text>
</comment>
<protein>
    <submittedName>
        <fullName evidence="1">Uncharacterized protein</fullName>
    </submittedName>
</protein>
<name>A0A2H0BY50_9BACT</name>
<accession>A0A2H0BY50</accession>
<dbReference type="AlphaFoldDB" id="A0A2H0BY50"/>
<proteinExistence type="predicted"/>
<sequence length="68" mass="8440">MTNLWDYDKKELEKTEEGRIKILERLINFGVYLKDRQKIPVDQVKKYWNRLKLEPGRRNFLKFIIWGK</sequence>
<organism evidence="1 2">
    <name type="scientific">Candidatus Roizmanbacteria bacterium CG22_combo_CG10-13_8_21_14_all_35_9</name>
    <dbReference type="NCBI Taxonomy" id="1974861"/>
    <lineage>
        <taxon>Bacteria</taxon>
        <taxon>Candidatus Roizmaniibacteriota</taxon>
    </lineage>
</organism>
<evidence type="ECO:0000313" key="1">
    <source>
        <dbReference type="EMBL" id="PIP62469.1"/>
    </source>
</evidence>
<gene>
    <name evidence="1" type="ORF">COW98_03905</name>
</gene>
<reference evidence="1 2" key="1">
    <citation type="submission" date="2017-09" db="EMBL/GenBank/DDBJ databases">
        <title>Depth-based differentiation of microbial function through sediment-hosted aquifers and enrichment of novel symbionts in the deep terrestrial subsurface.</title>
        <authorList>
            <person name="Probst A.J."/>
            <person name="Ladd B."/>
            <person name="Jarett J.K."/>
            <person name="Geller-Mcgrath D.E."/>
            <person name="Sieber C.M."/>
            <person name="Emerson J.B."/>
            <person name="Anantharaman K."/>
            <person name="Thomas B.C."/>
            <person name="Malmstrom R."/>
            <person name="Stieglmeier M."/>
            <person name="Klingl A."/>
            <person name="Woyke T."/>
            <person name="Ryan C.M."/>
            <person name="Banfield J.F."/>
        </authorList>
    </citation>
    <scope>NUCLEOTIDE SEQUENCE [LARGE SCALE GENOMIC DNA]</scope>
    <source>
        <strain evidence="1">CG22_combo_CG10-13_8_21_14_all_35_9</strain>
    </source>
</reference>